<dbReference type="HOGENOM" id="CLU_1345262_0_0_1"/>
<organism evidence="1">
    <name type="scientific">Setaria italica</name>
    <name type="common">Foxtail millet</name>
    <name type="synonym">Panicum italicum</name>
    <dbReference type="NCBI Taxonomy" id="4555"/>
    <lineage>
        <taxon>Eukaryota</taxon>
        <taxon>Viridiplantae</taxon>
        <taxon>Streptophyta</taxon>
        <taxon>Embryophyta</taxon>
        <taxon>Tracheophyta</taxon>
        <taxon>Spermatophyta</taxon>
        <taxon>Magnoliopsida</taxon>
        <taxon>Liliopsida</taxon>
        <taxon>Poales</taxon>
        <taxon>Poaceae</taxon>
        <taxon>PACMAD clade</taxon>
        <taxon>Panicoideae</taxon>
        <taxon>Panicodae</taxon>
        <taxon>Paniceae</taxon>
        <taxon>Cenchrinae</taxon>
        <taxon>Setaria</taxon>
    </lineage>
</organism>
<reference evidence="2" key="3">
    <citation type="submission" date="2018-08" db="UniProtKB">
        <authorList>
            <consortium name="EnsemblPlants"/>
        </authorList>
    </citation>
    <scope>IDENTIFICATION</scope>
    <source>
        <strain evidence="2">Yugu1</strain>
    </source>
</reference>
<gene>
    <name evidence="2" type="primary">LOC101782752</name>
    <name evidence="1" type="ORF">SETIT_2G121100v2</name>
</gene>
<dbReference type="eggNOG" id="ENOG502R3UF">
    <property type="taxonomic scope" value="Eukaryota"/>
</dbReference>
<dbReference type="GeneID" id="101782752"/>
<dbReference type="EMBL" id="CM003529">
    <property type="protein sequence ID" value="RCV10560.1"/>
    <property type="molecule type" value="Genomic_DNA"/>
</dbReference>
<dbReference type="Gramene" id="KQL23449">
    <property type="protein sequence ID" value="KQL23449"/>
    <property type="gene ID" value="SETIT_031137mg"/>
</dbReference>
<proteinExistence type="predicted"/>
<reference evidence="1 3" key="1">
    <citation type="journal article" date="2012" name="Nat. Biotechnol.">
        <title>Reference genome sequence of the model plant Setaria.</title>
        <authorList>
            <person name="Bennetzen J.L."/>
            <person name="Schmutz J."/>
            <person name="Wang H."/>
            <person name="Percifield R."/>
            <person name="Hawkins J."/>
            <person name="Pontaroli A.C."/>
            <person name="Estep M."/>
            <person name="Feng L."/>
            <person name="Vaughn J.N."/>
            <person name="Grimwood J."/>
            <person name="Jenkins J."/>
            <person name="Barry K."/>
            <person name="Lindquist E."/>
            <person name="Hellsten U."/>
            <person name="Deshpande S."/>
            <person name="Wang X."/>
            <person name="Wu X."/>
            <person name="Mitros T."/>
            <person name="Triplett J."/>
            <person name="Yang X."/>
            <person name="Ye C.Y."/>
            <person name="Mauro-Herrera M."/>
            <person name="Wang L."/>
            <person name="Li P."/>
            <person name="Sharma M."/>
            <person name="Sharma R."/>
            <person name="Ronald P.C."/>
            <person name="Panaud O."/>
            <person name="Kellogg E.A."/>
            <person name="Brutnell T.P."/>
            <person name="Doust A.N."/>
            <person name="Tuskan G.A."/>
            <person name="Rokhsar D."/>
            <person name="Devos K.M."/>
        </authorList>
    </citation>
    <scope>NUCLEOTIDE SEQUENCE [LARGE SCALE GENOMIC DNA]</scope>
    <source>
        <strain evidence="3">cv. Yugu1</strain>
        <strain evidence="1">Yugu1</strain>
    </source>
</reference>
<dbReference type="KEGG" id="sita:101782752"/>
<dbReference type="EMBL" id="CM003529">
    <property type="protein sequence ID" value="RCV10559.1"/>
    <property type="molecule type" value="Genomic_DNA"/>
</dbReference>
<evidence type="ECO:0000313" key="2">
    <source>
        <dbReference type="EnsemblPlants" id="KQL23449"/>
    </source>
</evidence>
<reference evidence="1" key="2">
    <citation type="submission" date="2015-07" db="EMBL/GenBank/DDBJ databases">
        <authorList>
            <person name="Noorani M."/>
        </authorList>
    </citation>
    <scope>NUCLEOTIDE SEQUENCE</scope>
    <source>
        <strain evidence="1">Yugu1</strain>
    </source>
</reference>
<dbReference type="EnsemblPlants" id="KQL23449">
    <property type="protein sequence ID" value="KQL23449"/>
    <property type="gene ID" value="SETIT_031137mg"/>
</dbReference>
<dbReference type="RefSeq" id="XP_004956099.1">
    <property type="nucleotide sequence ID" value="XM_004956042.4"/>
</dbReference>
<evidence type="ECO:0000313" key="3">
    <source>
        <dbReference type="Proteomes" id="UP000004995"/>
    </source>
</evidence>
<protein>
    <submittedName>
        <fullName evidence="1 2">Uncharacterized protein</fullName>
    </submittedName>
</protein>
<dbReference type="EMBL" id="AGNK02000862">
    <property type="status" value="NOT_ANNOTATED_CDS"/>
    <property type="molecule type" value="Genomic_DNA"/>
</dbReference>
<name>K3ZX05_SETIT</name>
<evidence type="ECO:0000313" key="1">
    <source>
        <dbReference type="EMBL" id="RCV10559.1"/>
    </source>
</evidence>
<dbReference type="OMA" id="ACIRCFN"/>
<sequence length="203" mass="22732">MQDTLHARICKSVVAVSIKKNVYTEGTVVLVTPNFAYIIADSYYFRKNKDVTEVTVVLPNTKKVVLQLGRVKLFQNVACIRCFNPTPGQDSCLEELVGMDFCEQIQENDKVFTFSDKNNKKLLTPGRIILIEDKTFDHNCASDLYSCCGAPVINEAGQFVGMCTKLTHGYLTAVKAKEVAQMIDNAEKRTHTTIADTLQNLRQ</sequence>
<dbReference type="AlphaFoldDB" id="K3ZX05"/>
<keyword evidence="3" id="KW-1185">Reference proteome</keyword>
<accession>K3ZX05</accession>
<dbReference type="Proteomes" id="UP000004995">
    <property type="component" value="Unassembled WGS sequence"/>
</dbReference>